<evidence type="ECO:0000313" key="1">
    <source>
        <dbReference type="EMBL" id="CEM25168.1"/>
    </source>
</evidence>
<sequence length="365" mass="41290">MVQPLSRADRMSYLHASHQLILPAYLKAVEEQLPPFPWRVGSPAMDRFPEYFRADPAGLAQSKVLTESTLAAATIIPADKAALPPLFPPPLFLEALRLETTETLTSQVFRFHPSLLRARDVLVYRYKALHPHLRNLLSKQRAALPRAAVEAFYNAWKEFEQKFLEEKETHAVEALMPLADCLLQLEPLLVSKKKEAILPWPRVQHQRISTLRCLEGFCKTVEVLVVYILGTSKGKQPTDQDPKLIVMTEAIVQHAKRVETEGAGPHGSPSADATSSSDAASYADIIKMPADRLKMLAENPKSLALAEEMVRVFNLLINHFLACRDQLEKMNPNLEQNEDLVRVLRRYHVTFAKCQRSFLEPFNLV</sequence>
<accession>A0A0G4G8W8</accession>
<gene>
    <name evidence="1" type="ORF">Vbra_3326</name>
</gene>
<protein>
    <submittedName>
        <fullName evidence="1">Uncharacterized protein</fullName>
    </submittedName>
</protein>
<dbReference type="VEuPathDB" id="CryptoDB:Vbra_3326"/>
<dbReference type="AlphaFoldDB" id="A0A0G4G8W8"/>
<dbReference type="Proteomes" id="UP000041254">
    <property type="component" value="Unassembled WGS sequence"/>
</dbReference>
<dbReference type="EMBL" id="CDMY01000592">
    <property type="protein sequence ID" value="CEM25168.1"/>
    <property type="molecule type" value="Genomic_DNA"/>
</dbReference>
<dbReference type="OMA" id="LECLMIS"/>
<keyword evidence="2" id="KW-1185">Reference proteome</keyword>
<dbReference type="InParanoid" id="A0A0G4G8W8"/>
<reference evidence="1 2" key="1">
    <citation type="submission" date="2014-11" db="EMBL/GenBank/DDBJ databases">
        <authorList>
            <person name="Zhu J."/>
            <person name="Qi W."/>
            <person name="Song R."/>
        </authorList>
    </citation>
    <scope>NUCLEOTIDE SEQUENCE [LARGE SCALE GENOMIC DNA]</scope>
</reference>
<name>A0A0G4G8W8_VITBC</name>
<evidence type="ECO:0000313" key="2">
    <source>
        <dbReference type="Proteomes" id="UP000041254"/>
    </source>
</evidence>
<organism evidence="1 2">
    <name type="scientific">Vitrella brassicaformis (strain CCMP3155)</name>
    <dbReference type="NCBI Taxonomy" id="1169540"/>
    <lineage>
        <taxon>Eukaryota</taxon>
        <taxon>Sar</taxon>
        <taxon>Alveolata</taxon>
        <taxon>Colpodellida</taxon>
        <taxon>Vitrellaceae</taxon>
        <taxon>Vitrella</taxon>
    </lineage>
</organism>
<proteinExistence type="predicted"/>
<dbReference type="OrthoDB" id="417376at2759"/>